<proteinExistence type="predicted"/>
<dbReference type="EMBL" id="LAZR01009549">
    <property type="protein sequence ID" value="KKM71952.1"/>
    <property type="molecule type" value="Genomic_DNA"/>
</dbReference>
<accession>A0A0F9MRW7</accession>
<evidence type="ECO:0000313" key="1">
    <source>
        <dbReference type="EMBL" id="KKM71952.1"/>
    </source>
</evidence>
<sequence>MNSAEEAKKKLKELKKTFNVNQERTYDALRWIHLGGLGTGRTYLLAIIFIEKAIENQNEPIKYSDHVSCGHDALKFDICRLLEEIGILETFQFSHLHRTITFIVENETEAQKEIKALLETLNALIEKYIL</sequence>
<reference evidence="1" key="1">
    <citation type="journal article" date="2015" name="Nature">
        <title>Complex archaea that bridge the gap between prokaryotes and eukaryotes.</title>
        <authorList>
            <person name="Spang A."/>
            <person name="Saw J.H."/>
            <person name="Jorgensen S.L."/>
            <person name="Zaremba-Niedzwiedzka K."/>
            <person name="Martijn J."/>
            <person name="Lind A.E."/>
            <person name="van Eijk R."/>
            <person name="Schleper C."/>
            <person name="Guy L."/>
            <person name="Ettema T.J."/>
        </authorList>
    </citation>
    <scope>NUCLEOTIDE SEQUENCE</scope>
</reference>
<gene>
    <name evidence="1" type="ORF">LCGC14_1425430</name>
</gene>
<name>A0A0F9MRW7_9ZZZZ</name>
<comment type="caution">
    <text evidence="1">The sequence shown here is derived from an EMBL/GenBank/DDBJ whole genome shotgun (WGS) entry which is preliminary data.</text>
</comment>
<dbReference type="AlphaFoldDB" id="A0A0F9MRW7"/>
<protein>
    <submittedName>
        <fullName evidence="1">Uncharacterized protein</fullName>
    </submittedName>
</protein>
<organism evidence="1">
    <name type="scientific">marine sediment metagenome</name>
    <dbReference type="NCBI Taxonomy" id="412755"/>
    <lineage>
        <taxon>unclassified sequences</taxon>
        <taxon>metagenomes</taxon>
        <taxon>ecological metagenomes</taxon>
    </lineage>
</organism>